<dbReference type="Pfam" id="PF12920">
    <property type="entry name" value="TcdA_TcdB_pore"/>
    <property type="match status" value="1"/>
</dbReference>
<dbReference type="CDD" id="cd20495">
    <property type="entry name" value="C58_PaToxP-like"/>
    <property type="match status" value="1"/>
</dbReference>
<dbReference type="OrthoDB" id="5489595at2"/>
<organism evidence="2 3">
    <name type="scientific">Pseudomonas mucidolens</name>
    <dbReference type="NCBI Taxonomy" id="46679"/>
    <lineage>
        <taxon>Bacteria</taxon>
        <taxon>Pseudomonadati</taxon>
        <taxon>Pseudomonadota</taxon>
        <taxon>Gammaproteobacteria</taxon>
        <taxon>Pseudomonadales</taxon>
        <taxon>Pseudomonadaceae</taxon>
        <taxon>Pseudomonas</taxon>
    </lineage>
</organism>
<dbReference type="EMBL" id="LT629802">
    <property type="protein sequence ID" value="SDV07474.1"/>
    <property type="molecule type" value="Genomic_DNA"/>
</dbReference>
<keyword evidence="3" id="KW-1185">Reference proteome</keyword>
<dbReference type="InterPro" id="IPR024769">
    <property type="entry name" value="TcdA/TcdB_pore_forming"/>
</dbReference>
<dbReference type="Proteomes" id="UP000198600">
    <property type="component" value="Chromosome I"/>
</dbReference>
<name>A0A1H2NQ16_9PSED</name>
<gene>
    <name evidence="2" type="ORF">SAMN05216202_4343</name>
</gene>
<reference evidence="3" key="1">
    <citation type="submission" date="2016-10" db="EMBL/GenBank/DDBJ databases">
        <authorList>
            <person name="Varghese N."/>
            <person name="Submissions S."/>
        </authorList>
    </citation>
    <scope>NUCLEOTIDE SEQUENCE [LARGE SCALE GENOMIC DNA]</scope>
    <source>
        <strain evidence="3">LMG 2223</strain>
    </source>
</reference>
<dbReference type="STRING" id="46679.SAMN05216202_4343"/>
<protein>
    <submittedName>
        <fullName evidence="2">Insecticidal toxin</fullName>
    </submittedName>
</protein>
<dbReference type="RefSeq" id="WP_090221554.1">
    <property type="nucleotide sequence ID" value="NZ_LS483433.1"/>
</dbReference>
<proteinExistence type="predicted"/>
<accession>A0A1H2NQ16</accession>
<evidence type="ECO:0000259" key="1">
    <source>
        <dbReference type="Pfam" id="PF12920"/>
    </source>
</evidence>
<evidence type="ECO:0000313" key="2">
    <source>
        <dbReference type="EMBL" id="SDV07474.1"/>
    </source>
</evidence>
<sequence length="2012" mass="221962">MAVSTTQSTLDRNNRCSELAYQHLDQKGVAEAFAAAACAVQNLAWIAQAIGDREIKGGVLSVAGEPGVQGSSDGTRRFAADPTQFALSNTLSTEHLGKPGRLPAQGHARLVEVGPQLYEVEYIDLSKHTSAAGPSSVPAYFLGYNGANQANAMPAYVDIPKRAVEGRFLFTGALSGCSVIVTDLDPTTYRVYHDGRTNSSLLYDNVAMAVDYKDYRIPGSILALAVVCMQYVEGEWQMVLQRHDFERDSKGGIRLKRRGVAQALSTYRANDQTVKHNQAEFAAYRKQVHERLKKAATQFGVSVEGVADGLYIGGGFSYESPAIAAWIRLRKELEAKVAADIDKIIADKYLLSKQRSSAINDEKIRQLNLTHEYYKAQFHTLLREVRDVEHLWLWQQIKTKEGTIGVLRIDESPSQNLAPVHTTSLAELYEIAQTNNEYLHKVLNRVELYSDDFRRAGSDFQRLVVQDFFLLRVADQSGGRCYPLVRAMAVALGCGGQQGVDRLVERLQVATADPQARNSMLLKDTLSTLHSNVHAVQASTQLGQFVLDEVLSRLQKTTQTSMFALNTRWHAMLLGSVVTDEVSRYYFYDPNVGIFAFGAAAALAGAMQHYLVTRGLAAYYGAFGSQSAPAFNLIEIDTRAMAEVPVGLGLNVADLSQSEALERVSDVRSQAEQAVNTHVRIAEDLQLRTALATLDAERWGARFYAASTVLANSASLSERWVLVIDNTQDLGDGRFRVQFIDRNQPGKTRWVETRDATCLKYRGFVDQHLQTLDQHFSLKGEPFRPEGGVAATAPFDGLNAGFAVQALIQWFADKHRKEARNTRSSPELATLLKLHGYVNSTQMVHGAVQDVSQVIEQVSTALRNEEVIAGRFVSALGRTLNEGVGVLFGEVMVGIDAYELAYAENETQKAVFGTQLAFDAASLVTSSVGVTAGLMEASTLATMFSGGGVILGGLGVGFTALAQAFGAVAEDAKAVGCYFEMVDTAYKNHGYRYEASQDALVPLAGAVVQRLDLGKGQIEFASQYIYSTHYTWIGDLPQIDLERDHAIEVRSGIGYGVGCQPIAQREARLVILPSTPKSYISHDYGLLPFATDRHDMGFDVIRRLQSDKFSFAFYVFPGEQIIRRIHHEYVKTTIAVVLDKTDRQLLVPTLPTELYGYLNYRFTGGGGVYQIELNEGAHVRIEKSTPSTWIIITRQLERDVISFMDSLCDPDGDEVLYYRLMIGGVLVDIAPAHVDDIRLVQHDREQLKVNFATKTTQVERIDASQWPAPGLSIEQHLQDLAKAHRLQGQFVLVENYRHNDRSVGRAFYDVARNRMLFTDTCEELAKHARLGAVTNEHAYFYNAEHAIAWRVIIATGQVEGQFNPFLGRHESQSLRLWQQGDAIYLAHRHPANGKPQSESVYKIHGTQMELLRTTGHDFLLRSLWQSNTANIFPGLKSGVPTHTLGRLIEPTKAELMMIHGTDDAGVDHRYWVRTPSDLVIKPNLEPPATDPRQFDAAEQTHSAWPIPDDLVLAGNMLLPDGGEVFFFYSKVQKALFRQKGPGPASMDDERPTASRVTTPILANVLNISGHLIVITEDGRVARLNALGQLSYEAVNEHWLQGRVSWWQDLACVAEGRATLAVFGVKDATGKGALPVWFHNAQVVVASAFLQDKTLQFLGFEADDTTARLFEPASGTLYLQRSMTANELAVAFGTDARLKASAPIPVATESAPGQRFKSAEQVDAGIRLVTVNGEVLLRTPNGALQLVAVDAQWQQDRQTYNAWWQWLAFDAEAQVKNRYRLPEALAALARQWDAKGVLTLLGDGAQGWFDVDSGQVFSSRGIHAADNLRFLGVAVGQAAAYVYCSTNQALYRITEKAPRLLAEFTAVKRFGATLSLQITQNDVTPLILAGVDNLILCGNAGINFYTLGAEVWAHYRTVILDHNHPASVLNRIQLSMTDSKAILVSRSDDDLLLTDGNTGATLVVRKAFNQRSDNPLIELPDATNLLRITCLVDNFIKRSYSSGALVDLSIALR</sequence>
<evidence type="ECO:0000313" key="3">
    <source>
        <dbReference type="Proteomes" id="UP000198600"/>
    </source>
</evidence>
<feature type="domain" description="TcdA/TcdB toxin pore forming" evidence="1">
    <location>
        <begin position="702"/>
        <end position="1351"/>
    </location>
</feature>